<proteinExistence type="predicted"/>
<dbReference type="SUPFAM" id="SSF53850">
    <property type="entry name" value="Periplasmic binding protein-like II"/>
    <property type="match status" value="1"/>
</dbReference>
<dbReference type="AlphaFoldDB" id="A0A498CAH4"/>
<dbReference type="PANTHER" id="PTHR43649">
    <property type="entry name" value="ARABINOSE-BINDING PROTEIN-RELATED"/>
    <property type="match status" value="1"/>
</dbReference>
<evidence type="ECO:0000313" key="3">
    <source>
        <dbReference type="Proteomes" id="UP000273158"/>
    </source>
</evidence>
<dbReference type="PANTHER" id="PTHR43649:SF11">
    <property type="entry name" value="ABC TRANSPORTER SUBSTRATE-BINDING PROTEIN YESO-RELATED"/>
    <property type="match status" value="1"/>
</dbReference>
<dbReference type="InterPro" id="IPR050490">
    <property type="entry name" value="Bact_solute-bd_prot1"/>
</dbReference>
<evidence type="ECO:0000313" key="2">
    <source>
        <dbReference type="EMBL" id="RLK52904.1"/>
    </source>
</evidence>
<dbReference type="OrthoDB" id="7918484at2"/>
<gene>
    <name evidence="2" type="ORF">C7474_0866</name>
</gene>
<feature type="chain" id="PRO_5038339824" evidence="1">
    <location>
        <begin position="26"/>
        <end position="444"/>
    </location>
</feature>
<dbReference type="PROSITE" id="PS51257">
    <property type="entry name" value="PROKAR_LIPOPROTEIN"/>
    <property type="match status" value="1"/>
</dbReference>
<keyword evidence="3" id="KW-1185">Reference proteome</keyword>
<evidence type="ECO:0000256" key="1">
    <source>
        <dbReference type="SAM" id="SignalP"/>
    </source>
</evidence>
<dbReference type="Gene3D" id="3.40.190.10">
    <property type="entry name" value="Periplasmic binding protein-like II"/>
    <property type="match status" value="2"/>
</dbReference>
<organism evidence="2 3">
    <name type="scientific">Microbacterium telephonicum</name>
    <dbReference type="NCBI Taxonomy" id="1714841"/>
    <lineage>
        <taxon>Bacteria</taxon>
        <taxon>Bacillati</taxon>
        <taxon>Actinomycetota</taxon>
        <taxon>Actinomycetes</taxon>
        <taxon>Micrococcales</taxon>
        <taxon>Microbacteriaceae</taxon>
        <taxon>Microbacterium</taxon>
    </lineage>
</organism>
<keyword evidence="1" id="KW-0732">Signal</keyword>
<comment type="caution">
    <text evidence="2">The sequence shown here is derived from an EMBL/GenBank/DDBJ whole genome shotgun (WGS) entry which is preliminary data.</text>
</comment>
<dbReference type="RefSeq" id="WP_121057684.1">
    <property type="nucleotide sequence ID" value="NZ_RCDB01000001.1"/>
</dbReference>
<protein>
    <submittedName>
        <fullName evidence="2">Carbohydrate ABC transporter substrate-binding protein (CUT1 family)</fullName>
    </submittedName>
</protein>
<accession>A0A498CAH4</accession>
<dbReference type="Pfam" id="PF13416">
    <property type="entry name" value="SBP_bac_8"/>
    <property type="match status" value="1"/>
</dbReference>
<sequence length="444" mass="47394">MRTTPARRWLTFTAAGAATMLALTACGGSSTPESTGPTLSTEPVTLSFTWWGNDVRHEITQQLIDAFEAEHENITIEPQFTDWAGYWDKLSTTVAAGDTPDIIQMDEKQLSTYAANGVLLDLGSLGEALPTGDFPEGTLGTGALDGTQYGIPVGINTYTIMANLDLLESLGIEAPDDETWSWDDFAKLSEEITTASGGATIGSQSWGFEDGGLNNWLRQHGESLYAADGSPEVAATEDTLAGFWQFLLDTTEAGGTPDPSATIERESAGLAESFTATNQSAFGPWWSNQVAALRSASGQNLVPLRIPTPDEGADASAYYKPSMFWSASAKTEHPGEVALFLDFLANSEEAADLLLAERGVPANDKIREYITPKLDETNQEVVAFLDSISERVGDAPPATPPGGGAIETIIDQHTQQVLFGELTPEEAAASFIEELQRALDDAAI</sequence>
<dbReference type="InterPro" id="IPR006059">
    <property type="entry name" value="SBP"/>
</dbReference>
<feature type="signal peptide" evidence="1">
    <location>
        <begin position="1"/>
        <end position="25"/>
    </location>
</feature>
<reference evidence="2 3" key="1">
    <citation type="journal article" date="2015" name="Stand. Genomic Sci.">
        <title>Genomic Encyclopedia of Bacterial and Archaeal Type Strains, Phase III: the genomes of soil and plant-associated and newly described type strains.</title>
        <authorList>
            <person name="Whitman W.B."/>
            <person name="Woyke T."/>
            <person name="Klenk H.P."/>
            <person name="Zhou Y."/>
            <person name="Lilburn T.G."/>
            <person name="Beck B.J."/>
            <person name="De Vos P."/>
            <person name="Vandamme P."/>
            <person name="Eisen J.A."/>
            <person name="Garrity G."/>
            <person name="Hugenholtz P."/>
            <person name="Kyrpides N.C."/>
        </authorList>
    </citation>
    <scope>NUCLEOTIDE SEQUENCE [LARGE SCALE GENOMIC DNA]</scope>
    <source>
        <strain evidence="2 3">S2T63</strain>
    </source>
</reference>
<dbReference type="EMBL" id="RCDB01000001">
    <property type="protein sequence ID" value="RLK52904.1"/>
    <property type="molecule type" value="Genomic_DNA"/>
</dbReference>
<name>A0A498CAH4_9MICO</name>
<dbReference type="Proteomes" id="UP000273158">
    <property type="component" value="Unassembled WGS sequence"/>
</dbReference>